<evidence type="ECO:0000313" key="1">
    <source>
        <dbReference type="EMBL" id="ELY66506.1"/>
    </source>
</evidence>
<protein>
    <submittedName>
        <fullName evidence="1">ABC-1 domain-containing protein</fullName>
    </submittedName>
</protein>
<proteinExistence type="predicted"/>
<dbReference type="EMBL" id="AOIA01000017">
    <property type="protein sequence ID" value="ELY66506.1"/>
    <property type="molecule type" value="Genomic_DNA"/>
</dbReference>
<dbReference type="STRING" id="1227498.C492_01239"/>
<dbReference type="Proteomes" id="UP000011531">
    <property type="component" value="Unassembled WGS sequence"/>
</dbReference>
<comment type="caution">
    <text evidence="1">The sequence shown here is derived from an EMBL/GenBank/DDBJ whole genome shotgun (WGS) entry which is preliminary data.</text>
</comment>
<evidence type="ECO:0000313" key="2">
    <source>
        <dbReference type="Proteomes" id="UP000011531"/>
    </source>
</evidence>
<reference evidence="1 2" key="1">
    <citation type="journal article" date="2014" name="PLoS Genet.">
        <title>Phylogenetically driven sequencing of extremely halophilic archaea reveals strategies for static and dynamic osmo-response.</title>
        <authorList>
            <person name="Becker E.A."/>
            <person name="Seitzer P.M."/>
            <person name="Tritt A."/>
            <person name="Larsen D."/>
            <person name="Krusor M."/>
            <person name="Yao A.I."/>
            <person name="Wu D."/>
            <person name="Madern D."/>
            <person name="Eisen J.A."/>
            <person name="Darling A.E."/>
            <person name="Facciotti M.T."/>
        </authorList>
    </citation>
    <scope>NUCLEOTIDE SEQUENCE [LARGE SCALE GENOMIC DNA]</scope>
    <source>
        <strain evidence="1 2">DSM 18795</strain>
    </source>
</reference>
<keyword evidence="2" id="KW-1185">Reference proteome</keyword>
<gene>
    <name evidence="1" type="ORF">C492_01239</name>
</gene>
<accession>L9XYM3</accession>
<name>L9XYM3_9EURY</name>
<organism evidence="1 2">
    <name type="scientific">Natronococcus jeotgali DSM 18795</name>
    <dbReference type="NCBI Taxonomy" id="1227498"/>
    <lineage>
        <taxon>Archaea</taxon>
        <taxon>Methanobacteriati</taxon>
        <taxon>Methanobacteriota</taxon>
        <taxon>Stenosarchaea group</taxon>
        <taxon>Halobacteria</taxon>
        <taxon>Halobacteriales</taxon>
        <taxon>Natrialbaceae</taxon>
        <taxon>Natronococcus</taxon>
    </lineage>
</organism>
<dbReference type="AlphaFoldDB" id="L9XYM3"/>
<sequence>MSVGSSSRSYIRDRTGSTAIFPASLSRKLGTRNGRTARGRPARCQVADVFGVGIQRPRTDPARFDSVFGQLERGELAVRTDPVDPQAGDPAVGYAVLAGALFAAAAASTLHARPDEIPSLLAAVAAIVQYVRSRR</sequence>